<evidence type="ECO:0000256" key="1">
    <source>
        <dbReference type="SAM" id="MobiDB-lite"/>
    </source>
</evidence>
<name>A0A9W8Z1D6_9PEZI</name>
<evidence type="ECO:0000259" key="3">
    <source>
        <dbReference type="Pfam" id="PF24802"/>
    </source>
</evidence>
<feature type="transmembrane region" description="Helical" evidence="2">
    <location>
        <begin position="22"/>
        <end position="45"/>
    </location>
</feature>
<dbReference type="EMBL" id="JAPEVB010000001">
    <property type="protein sequence ID" value="KAJ4395940.1"/>
    <property type="molecule type" value="Genomic_DNA"/>
</dbReference>
<feature type="transmembrane region" description="Helical" evidence="2">
    <location>
        <begin position="161"/>
        <end position="181"/>
    </location>
</feature>
<evidence type="ECO:0000313" key="4">
    <source>
        <dbReference type="EMBL" id="KAJ4395940.1"/>
    </source>
</evidence>
<reference evidence="4" key="1">
    <citation type="submission" date="2022-10" db="EMBL/GenBank/DDBJ databases">
        <title>Tapping the CABI collections for fungal endophytes: first genome assemblies for Collariella, Neodidymelliopsis, Ascochyta clinopodiicola, Didymella pomorum, Didymosphaeria variabile, Neocosmospora piperis and Neocucurbitaria cava.</title>
        <authorList>
            <person name="Hill R."/>
        </authorList>
    </citation>
    <scope>NUCLEOTIDE SEQUENCE</scope>
    <source>
        <strain evidence="4">IMI 355082</strain>
    </source>
</reference>
<protein>
    <recommendedName>
        <fullName evidence="3">DUF7703 domain-containing protein</fullName>
    </recommendedName>
</protein>
<dbReference type="PANTHER" id="PTHR37013">
    <property type="entry name" value="INTEGRAL MEMBRANE PROTEIN (AFU_ORTHOLOGUE AFUA_1G05950)-RELATED"/>
    <property type="match status" value="1"/>
</dbReference>
<feature type="transmembrane region" description="Helical" evidence="2">
    <location>
        <begin position="52"/>
        <end position="73"/>
    </location>
</feature>
<proteinExistence type="predicted"/>
<feature type="compositionally biased region" description="Low complexity" evidence="1">
    <location>
        <begin position="401"/>
        <end position="414"/>
    </location>
</feature>
<dbReference type="PANTHER" id="PTHR37013:SF3">
    <property type="entry name" value="INTEGRAL MEMBRANE PROTEIN (AFU_ORTHOLOGUE AFUA_1G05950)"/>
    <property type="match status" value="1"/>
</dbReference>
<dbReference type="OrthoDB" id="405906at2759"/>
<keyword evidence="5" id="KW-1185">Reference proteome</keyword>
<accession>A0A9W8Z1D6</accession>
<dbReference type="AlphaFoldDB" id="A0A9W8Z1D6"/>
<dbReference type="InterPro" id="IPR056120">
    <property type="entry name" value="DUF7703"/>
</dbReference>
<feature type="transmembrane region" description="Helical" evidence="2">
    <location>
        <begin position="202"/>
        <end position="234"/>
    </location>
</feature>
<evidence type="ECO:0000256" key="2">
    <source>
        <dbReference type="SAM" id="Phobius"/>
    </source>
</evidence>
<feature type="compositionally biased region" description="Basic and acidic residues" evidence="1">
    <location>
        <begin position="334"/>
        <end position="347"/>
    </location>
</feature>
<keyword evidence="2" id="KW-0472">Membrane</keyword>
<dbReference type="Pfam" id="PF24802">
    <property type="entry name" value="DUF7703"/>
    <property type="match status" value="1"/>
</dbReference>
<feature type="transmembrane region" description="Helical" evidence="2">
    <location>
        <begin position="120"/>
        <end position="141"/>
    </location>
</feature>
<evidence type="ECO:0000313" key="5">
    <source>
        <dbReference type="Proteomes" id="UP001140453"/>
    </source>
</evidence>
<dbReference type="Proteomes" id="UP001140453">
    <property type="component" value="Unassembled WGS sequence"/>
</dbReference>
<keyword evidence="2" id="KW-0812">Transmembrane</keyword>
<feature type="region of interest" description="Disordered" evidence="1">
    <location>
        <begin position="330"/>
        <end position="430"/>
    </location>
</feature>
<keyword evidence="2" id="KW-1133">Transmembrane helix</keyword>
<comment type="caution">
    <text evidence="4">The sequence shown here is derived from an EMBL/GenBank/DDBJ whole genome shotgun (WGS) entry which is preliminary data.</text>
</comment>
<feature type="compositionally biased region" description="Basic and acidic residues" evidence="1">
    <location>
        <begin position="359"/>
        <end position="377"/>
    </location>
</feature>
<sequence>MSLDLGTGVTIDVAGVALSQKYIVAVLLGVAIYNSLEILPAVYFTFPKYSGLYFWSVMTSNFGVLVYSTGFVLNNFQLTGNQTLPTIMTVAGWIPMVSAQSLVLYSRLHLVNLNARIRRRVLIMIAVNGVTLHISTLITTAGSNSRWAELFLFPYAVLERIQVTVFFAQELILSSLYVWKAREFLHSCRRRKEKNNQVQKKLRAMMIHLILTNLVLVALEIGIVVLEFAGLYFIQVSYKAFVYSAKLKCEIGILNRLVDFVKTAAGPYRNAGRHNWPGPHDGHKCCVHGCEVVNGGGRGGRGHHGDDDFQLSSQIEREWEATLRNTFGVALSEGGRDSDEKREEGGDMSRQASTSTARPRSEPEQKPSVEDLGHPGERVLGLFTITSGDGSRARNSIEGGTWSSSNAATYSSSWEPHTSTPPVPERSYLR</sequence>
<feature type="domain" description="DUF7703" evidence="3">
    <location>
        <begin position="16"/>
        <end position="267"/>
    </location>
</feature>
<organism evidence="4 5">
    <name type="scientific">Gnomoniopsis smithogilvyi</name>
    <dbReference type="NCBI Taxonomy" id="1191159"/>
    <lineage>
        <taxon>Eukaryota</taxon>
        <taxon>Fungi</taxon>
        <taxon>Dikarya</taxon>
        <taxon>Ascomycota</taxon>
        <taxon>Pezizomycotina</taxon>
        <taxon>Sordariomycetes</taxon>
        <taxon>Sordariomycetidae</taxon>
        <taxon>Diaporthales</taxon>
        <taxon>Gnomoniaceae</taxon>
        <taxon>Gnomoniopsis</taxon>
    </lineage>
</organism>
<gene>
    <name evidence="4" type="ORF">N0V93_000156</name>
</gene>
<feature type="transmembrane region" description="Helical" evidence="2">
    <location>
        <begin position="85"/>
        <end position="108"/>
    </location>
</feature>